<accession>A0A1M7YAM8</accession>
<protein>
    <submittedName>
        <fullName evidence="1">Uncharacterized protein</fullName>
    </submittedName>
</protein>
<name>A0A1M7YAM8_9BACT</name>
<sequence>MPNYPGRVKYGPKQLCLVISMWFTKYFFSLYFLNGPHSFHLPKTTISSRNGKTVIALIAVTCRAWHNFCAFLFVPNPDETRRLVGKTSGGKSSSGRYLFPIIFFALRRANRGPEENNGQITQRIRTVSVIRPGISMFVPRLPSQISQDKGTTRAPYITEKNVQNIFQFIGVFSLPIISAISIPAPV</sequence>
<dbReference type="AlphaFoldDB" id="A0A1M7YAM8"/>
<gene>
    <name evidence="1" type="ORF">SAMN02745220_03006</name>
</gene>
<evidence type="ECO:0000313" key="2">
    <source>
        <dbReference type="Proteomes" id="UP000184603"/>
    </source>
</evidence>
<keyword evidence="2" id="KW-1185">Reference proteome</keyword>
<dbReference type="Proteomes" id="UP000184603">
    <property type="component" value="Unassembled WGS sequence"/>
</dbReference>
<proteinExistence type="predicted"/>
<organism evidence="1 2">
    <name type="scientific">Desulfopila aestuarii DSM 18488</name>
    <dbReference type="NCBI Taxonomy" id="1121416"/>
    <lineage>
        <taxon>Bacteria</taxon>
        <taxon>Pseudomonadati</taxon>
        <taxon>Thermodesulfobacteriota</taxon>
        <taxon>Desulfobulbia</taxon>
        <taxon>Desulfobulbales</taxon>
        <taxon>Desulfocapsaceae</taxon>
        <taxon>Desulfopila</taxon>
    </lineage>
</organism>
<evidence type="ECO:0000313" key="1">
    <source>
        <dbReference type="EMBL" id="SHO49683.1"/>
    </source>
</evidence>
<dbReference type="EMBL" id="FRFE01000015">
    <property type="protein sequence ID" value="SHO49683.1"/>
    <property type="molecule type" value="Genomic_DNA"/>
</dbReference>
<reference evidence="1 2" key="1">
    <citation type="submission" date="2016-12" db="EMBL/GenBank/DDBJ databases">
        <authorList>
            <person name="Song W.-J."/>
            <person name="Kurnit D.M."/>
        </authorList>
    </citation>
    <scope>NUCLEOTIDE SEQUENCE [LARGE SCALE GENOMIC DNA]</scope>
    <source>
        <strain evidence="1 2">DSM 18488</strain>
    </source>
</reference>